<evidence type="ECO:0000256" key="7">
    <source>
        <dbReference type="RuleBase" id="RU363032"/>
    </source>
</evidence>
<keyword evidence="10" id="KW-1185">Reference proteome</keyword>
<dbReference type="PROSITE" id="PS50928">
    <property type="entry name" value="ABC_TM1"/>
    <property type="match status" value="1"/>
</dbReference>
<gene>
    <name evidence="9" type="ORF">FAK_15730</name>
</gene>
<feature type="transmembrane region" description="Helical" evidence="7">
    <location>
        <begin position="98"/>
        <end position="120"/>
    </location>
</feature>
<dbReference type="EMBL" id="AP028679">
    <property type="protein sequence ID" value="BEQ14507.1"/>
    <property type="molecule type" value="Genomic_DNA"/>
</dbReference>
<proteinExistence type="inferred from homology"/>
<organism evidence="9 10">
    <name type="scientific">Desulfoferula mesophila</name>
    <dbReference type="NCBI Taxonomy" id="3058419"/>
    <lineage>
        <taxon>Bacteria</taxon>
        <taxon>Pseudomonadati</taxon>
        <taxon>Thermodesulfobacteriota</taxon>
        <taxon>Desulfarculia</taxon>
        <taxon>Desulfarculales</taxon>
        <taxon>Desulfarculaceae</taxon>
        <taxon>Desulfoferula</taxon>
    </lineage>
</organism>
<accession>A0AAU9F022</accession>
<dbReference type="InterPro" id="IPR035906">
    <property type="entry name" value="MetI-like_sf"/>
</dbReference>
<keyword evidence="3" id="KW-1003">Cell membrane</keyword>
<evidence type="ECO:0000256" key="1">
    <source>
        <dbReference type="ARBA" id="ARBA00004651"/>
    </source>
</evidence>
<comment type="similarity">
    <text evidence="7">Belongs to the binding-protein-dependent transport system permease family.</text>
</comment>
<reference evidence="10" key="1">
    <citation type="journal article" date="2023" name="Arch. Microbiol.">
        <title>Desulfoferula mesophilus gen. nov. sp. nov., a mesophilic sulfate-reducing bacterium isolated from a brackish lake sediment.</title>
        <authorList>
            <person name="Watanabe T."/>
            <person name="Yabe T."/>
            <person name="Tsuji J.M."/>
            <person name="Fukui M."/>
        </authorList>
    </citation>
    <scope>NUCLEOTIDE SEQUENCE [LARGE SCALE GENOMIC DNA]</scope>
    <source>
        <strain evidence="10">12FAK</strain>
    </source>
</reference>
<dbReference type="PANTHER" id="PTHR30151:SF25">
    <property type="entry name" value="TAURINE TRANSPORT SYSTEM PERMEASE PROTEIN TAUC"/>
    <property type="match status" value="1"/>
</dbReference>
<evidence type="ECO:0000256" key="3">
    <source>
        <dbReference type="ARBA" id="ARBA00022475"/>
    </source>
</evidence>
<evidence type="ECO:0000256" key="5">
    <source>
        <dbReference type="ARBA" id="ARBA00022989"/>
    </source>
</evidence>
<evidence type="ECO:0000256" key="6">
    <source>
        <dbReference type="ARBA" id="ARBA00023136"/>
    </source>
</evidence>
<sequence length="253" mass="26558">MLLPWLLPACVLGLWALLSLGGLVPAYLLPPPGQVLATARDYIFAPPGSAPYAGRFLSDALASLGRVGGGFALAVLLGLPLGLISGRLRFMRLFLDTFINGVRAVPGIAWLPLALVWFGIGFKTTVFLVALAAFFPIYLGAAAGARQVNPLYMRSGAMLGLGRGQLIFSVLIPAAMPHVVTGLRLGLGISFAYLVLGELTGVPDGLGAAIMDARMLGRVDIIVMGILLIAVIGRLCDLAMVGGLKLLKSVRRR</sequence>
<dbReference type="KEGG" id="dmp:FAK_15730"/>
<dbReference type="CDD" id="cd06261">
    <property type="entry name" value="TM_PBP2"/>
    <property type="match status" value="1"/>
</dbReference>
<feature type="domain" description="ABC transmembrane type-1" evidence="8">
    <location>
        <begin position="60"/>
        <end position="240"/>
    </location>
</feature>
<dbReference type="AlphaFoldDB" id="A0AAU9F022"/>
<dbReference type="PANTHER" id="PTHR30151">
    <property type="entry name" value="ALKANE SULFONATE ABC TRANSPORTER-RELATED, MEMBRANE SUBUNIT"/>
    <property type="match status" value="1"/>
</dbReference>
<feature type="transmembrane region" description="Helical" evidence="7">
    <location>
        <begin position="221"/>
        <end position="247"/>
    </location>
</feature>
<dbReference type="SUPFAM" id="SSF161098">
    <property type="entry name" value="MetI-like"/>
    <property type="match status" value="1"/>
</dbReference>
<dbReference type="RefSeq" id="WP_338606211.1">
    <property type="nucleotide sequence ID" value="NZ_AP028679.1"/>
</dbReference>
<dbReference type="GO" id="GO:0005886">
    <property type="term" value="C:plasma membrane"/>
    <property type="evidence" value="ECO:0007669"/>
    <property type="project" value="UniProtKB-SubCell"/>
</dbReference>
<evidence type="ECO:0000259" key="8">
    <source>
        <dbReference type="PROSITE" id="PS50928"/>
    </source>
</evidence>
<comment type="subcellular location">
    <subcellularLocation>
        <location evidence="1 7">Cell membrane</location>
        <topology evidence="1 7">Multi-pass membrane protein</topology>
    </subcellularLocation>
</comment>
<keyword evidence="5 7" id="KW-1133">Transmembrane helix</keyword>
<feature type="transmembrane region" description="Helical" evidence="7">
    <location>
        <begin position="126"/>
        <end position="145"/>
    </location>
</feature>
<dbReference type="Pfam" id="PF00528">
    <property type="entry name" value="BPD_transp_1"/>
    <property type="match status" value="1"/>
</dbReference>
<feature type="transmembrane region" description="Helical" evidence="7">
    <location>
        <begin position="166"/>
        <end position="196"/>
    </location>
</feature>
<evidence type="ECO:0000256" key="4">
    <source>
        <dbReference type="ARBA" id="ARBA00022692"/>
    </source>
</evidence>
<keyword evidence="4 7" id="KW-0812">Transmembrane</keyword>
<dbReference type="GO" id="GO:0010438">
    <property type="term" value="P:cellular response to sulfur starvation"/>
    <property type="evidence" value="ECO:0007669"/>
    <property type="project" value="TreeGrafter"/>
</dbReference>
<evidence type="ECO:0000313" key="10">
    <source>
        <dbReference type="Proteomes" id="UP001366166"/>
    </source>
</evidence>
<protein>
    <submittedName>
        <fullName evidence="9">ABC transporter permease</fullName>
    </submittedName>
</protein>
<evidence type="ECO:0000313" key="9">
    <source>
        <dbReference type="EMBL" id="BEQ14507.1"/>
    </source>
</evidence>
<evidence type="ECO:0000256" key="2">
    <source>
        <dbReference type="ARBA" id="ARBA00022448"/>
    </source>
</evidence>
<keyword evidence="6 7" id="KW-0472">Membrane</keyword>
<dbReference type="Gene3D" id="1.10.3720.10">
    <property type="entry name" value="MetI-like"/>
    <property type="match status" value="1"/>
</dbReference>
<dbReference type="GO" id="GO:0055085">
    <property type="term" value="P:transmembrane transport"/>
    <property type="evidence" value="ECO:0007669"/>
    <property type="project" value="InterPro"/>
</dbReference>
<keyword evidence="2 7" id="KW-0813">Transport</keyword>
<name>A0AAU9F022_9BACT</name>
<feature type="transmembrane region" description="Helical" evidence="7">
    <location>
        <begin position="67"/>
        <end position="86"/>
    </location>
</feature>
<dbReference type="Proteomes" id="UP001366166">
    <property type="component" value="Chromosome"/>
</dbReference>
<dbReference type="InterPro" id="IPR000515">
    <property type="entry name" value="MetI-like"/>
</dbReference>